<organism evidence="1 2">
    <name type="scientific">Caenimonas aquaedulcis</name>
    <dbReference type="NCBI Taxonomy" id="2793270"/>
    <lineage>
        <taxon>Bacteria</taxon>
        <taxon>Pseudomonadati</taxon>
        <taxon>Pseudomonadota</taxon>
        <taxon>Betaproteobacteria</taxon>
        <taxon>Burkholderiales</taxon>
        <taxon>Comamonadaceae</taxon>
        <taxon>Caenimonas</taxon>
    </lineage>
</organism>
<sequence>MSVMAGNLQRRKLYLHVGMQKTGSSYLQHMLRLNAKVLDGLGVAYLNYSEEIVSSGNGDALMKAAAGKGLPIPLEHYFGAHRTAIISSELLYSVGHDWVKTFQAMRDLDVEVVLIAFFRDPLAYLLSAYSQNVSRHGYQHDFETFVLQLPVDLYIEPIRTMVDAAVATGVKVSWKLKNYDAWGDGLFKEFLALCELDAQCFQTTGPRLNASLNADQLLVLRVYNSHFPQDISSSLSQYLQANDLFAGGRPQAATPRARDMVREKYSLALHWINLRLSDPPLDIAEVPSQAPVSTFSMGESELSKLMGFFASGVNITKTMETYIERMMRRSSEVHVDVLRRYPDFDPVHYLVCNPDLVIANVNPFQHFADHGAAEGRSYKLKLDPVGD</sequence>
<keyword evidence="2" id="KW-1185">Reference proteome</keyword>
<name>A0A931H3Y9_9BURK</name>
<evidence type="ECO:0000313" key="2">
    <source>
        <dbReference type="Proteomes" id="UP000651050"/>
    </source>
</evidence>
<evidence type="ECO:0000313" key="1">
    <source>
        <dbReference type="EMBL" id="MBG9388176.1"/>
    </source>
</evidence>
<evidence type="ECO:0008006" key="3">
    <source>
        <dbReference type="Google" id="ProtNLM"/>
    </source>
</evidence>
<dbReference type="RefSeq" id="WP_196986051.1">
    <property type="nucleotide sequence ID" value="NZ_JADWYS010000001.1"/>
</dbReference>
<comment type="caution">
    <text evidence="1">The sequence shown here is derived from an EMBL/GenBank/DDBJ whole genome shotgun (WGS) entry which is preliminary data.</text>
</comment>
<proteinExistence type="predicted"/>
<dbReference type="SUPFAM" id="SSF52540">
    <property type="entry name" value="P-loop containing nucleoside triphosphate hydrolases"/>
    <property type="match status" value="1"/>
</dbReference>
<gene>
    <name evidence="1" type="ORF">I5803_09105</name>
</gene>
<protein>
    <recommendedName>
        <fullName evidence="3">Sulfotransferase domain-containing protein</fullName>
    </recommendedName>
</protein>
<dbReference type="EMBL" id="JADWYS010000001">
    <property type="protein sequence ID" value="MBG9388176.1"/>
    <property type="molecule type" value="Genomic_DNA"/>
</dbReference>
<dbReference type="AlphaFoldDB" id="A0A931H3Y9"/>
<dbReference type="Gene3D" id="3.40.50.300">
    <property type="entry name" value="P-loop containing nucleotide triphosphate hydrolases"/>
    <property type="match status" value="1"/>
</dbReference>
<reference evidence="1" key="1">
    <citation type="submission" date="2020-11" db="EMBL/GenBank/DDBJ databases">
        <title>Bacterial whole genome sequence for Caenimonas sp. DR4.4.</title>
        <authorList>
            <person name="Le V."/>
            <person name="Ko S.-R."/>
            <person name="Ahn C.-Y."/>
            <person name="Oh H.-M."/>
        </authorList>
    </citation>
    <scope>NUCLEOTIDE SEQUENCE</scope>
    <source>
        <strain evidence="1">DR4.4</strain>
    </source>
</reference>
<dbReference type="InterPro" id="IPR027417">
    <property type="entry name" value="P-loop_NTPase"/>
</dbReference>
<dbReference type="Proteomes" id="UP000651050">
    <property type="component" value="Unassembled WGS sequence"/>
</dbReference>
<accession>A0A931H3Y9</accession>